<reference evidence="1 2" key="1">
    <citation type="journal article" date="2013" name="Genome Announc.">
        <title>Draft Genome Sequence of the Brazilian Toxic Bloom-Forming Cyanobacterium Microcystis aeruginosa Strain SPC777.</title>
        <authorList>
            <person name="Fiore M.F."/>
            <person name="Alvarenga D.O."/>
            <person name="Varani A.M."/>
            <person name="Hoff-Risseti C."/>
            <person name="Crespim E."/>
            <person name="Ramos R.T."/>
            <person name="Silva A."/>
            <person name="Schaker P.D."/>
            <person name="Heck K."/>
            <person name="Rigonato J."/>
            <person name="Schneider M.P."/>
        </authorList>
    </citation>
    <scope>NUCLEOTIDE SEQUENCE [LARGE SCALE GENOMIC DNA]</scope>
    <source>
        <strain evidence="2">SPC 777</strain>
    </source>
</reference>
<accession>S3JGI4</accession>
<name>S3JGI4_MICAE</name>
<dbReference type="Proteomes" id="UP000014617">
    <property type="component" value="Unassembled WGS sequence"/>
</dbReference>
<evidence type="ECO:0000313" key="1">
    <source>
        <dbReference type="EMBL" id="EPF24160.1"/>
    </source>
</evidence>
<comment type="caution">
    <text evidence="1">The sequence shown here is derived from an EMBL/GenBank/DDBJ whole genome shotgun (WGS) entry which is preliminary data.</text>
</comment>
<dbReference type="AlphaFoldDB" id="S3JGI4"/>
<dbReference type="EMBL" id="ASZQ01000104">
    <property type="protein sequence ID" value="EPF24160.1"/>
    <property type="molecule type" value="Genomic_DNA"/>
</dbReference>
<sequence>METAEKTPTAVRIIALLPIREAYEWKLAKQDDGVNYAILASNS</sequence>
<proteinExistence type="predicted"/>
<protein>
    <submittedName>
        <fullName evidence="1">Uncharacterized protein</fullName>
    </submittedName>
</protein>
<organism evidence="1 2">
    <name type="scientific">Microcystis aeruginosa SPC777</name>
    <dbReference type="NCBI Taxonomy" id="482300"/>
    <lineage>
        <taxon>Bacteria</taxon>
        <taxon>Bacillati</taxon>
        <taxon>Cyanobacteriota</taxon>
        <taxon>Cyanophyceae</taxon>
        <taxon>Oscillatoriophycideae</taxon>
        <taxon>Chroococcales</taxon>
        <taxon>Microcystaceae</taxon>
        <taxon>Microcystis</taxon>
    </lineage>
</organism>
<gene>
    <name evidence="1" type="ORF">MAESPC_00733</name>
</gene>
<evidence type="ECO:0000313" key="2">
    <source>
        <dbReference type="Proteomes" id="UP000014617"/>
    </source>
</evidence>